<dbReference type="Proteomes" id="UP001153954">
    <property type="component" value="Unassembled WGS sequence"/>
</dbReference>
<feature type="domain" description="Kazal-like" evidence="4">
    <location>
        <begin position="23"/>
        <end position="76"/>
    </location>
</feature>
<dbReference type="Pfam" id="PF07648">
    <property type="entry name" value="Kazal_2"/>
    <property type="match status" value="1"/>
</dbReference>
<dbReference type="Pfam" id="PF00050">
    <property type="entry name" value="Kazal_1"/>
    <property type="match status" value="1"/>
</dbReference>
<evidence type="ECO:0000259" key="4">
    <source>
        <dbReference type="PROSITE" id="PS51465"/>
    </source>
</evidence>
<evidence type="ECO:0000256" key="1">
    <source>
        <dbReference type="ARBA" id="ARBA00004613"/>
    </source>
</evidence>
<evidence type="ECO:0000313" key="5">
    <source>
        <dbReference type="EMBL" id="CAH2084902.1"/>
    </source>
</evidence>
<feature type="domain" description="Kazal-like" evidence="4">
    <location>
        <begin position="90"/>
        <end position="143"/>
    </location>
</feature>
<evidence type="ECO:0000256" key="3">
    <source>
        <dbReference type="ARBA" id="ARBA00023157"/>
    </source>
</evidence>
<dbReference type="Gene3D" id="3.30.60.30">
    <property type="match status" value="2"/>
</dbReference>
<dbReference type="SUPFAM" id="SSF100895">
    <property type="entry name" value="Kazal-type serine protease inhibitors"/>
    <property type="match status" value="2"/>
</dbReference>
<proteinExistence type="predicted"/>
<keyword evidence="2" id="KW-0964">Secreted</keyword>
<comment type="caution">
    <text evidence="5">The sequence shown here is derived from an EMBL/GenBank/DDBJ whole genome shotgun (WGS) entry which is preliminary data.</text>
</comment>
<organism evidence="5 6">
    <name type="scientific">Euphydryas editha</name>
    <name type="common">Edith's checkerspot</name>
    <dbReference type="NCBI Taxonomy" id="104508"/>
    <lineage>
        <taxon>Eukaryota</taxon>
        <taxon>Metazoa</taxon>
        <taxon>Ecdysozoa</taxon>
        <taxon>Arthropoda</taxon>
        <taxon>Hexapoda</taxon>
        <taxon>Insecta</taxon>
        <taxon>Pterygota</taxon>
        <taxon>Neoptera</taxon>
        <taxon>Endopterygota</taxon>
        <taxon>Lepidoptera</taxon>
        <taxon>Glossata</taxon>
        <taxon>Ditrysia</taxon>
        <taxon>Papilionoidea</taxon>
        <taxon>Nymphalidae</taxon>
        <taxon>Nymphalinae</taxon>
        <taxon>Euphydryas</taxon>
    </lineage>
</organism>
<dbReference type="GO" id="GO:0004867">
    <property type="term" value="F:serine-type endopeptidase inhibitor activity"/>
    <property type="evidence" value="ECO:0007669"/>
    <property type="project" value="InterPro"/>
</dbReference>
<dbReference type="PROSITE" id="PS51465">
    <property type="entry name" value="KAZAL_2"/>
    <property type="match status" value="2"/>
</dbReference>
<comment type="subcellular location">
    <subcellularLocation>
        <location evidence="1">Secreted</location>
    </subcellularLocation>
</comment>
<accession>A0AAU9TG70</accession>
<dbReference type="SMART" id="SM00280">
    <property type="entry name" value="KAZAL"/>
    <property type="match status" value="2"/>
</dbReference>
<protein>
    <recommendedName>
        <fullName evidence="4">Kazal-like domain-containing protein</fullName>
    </recommendedName>
</protein>
<dbReference type="InterPro" id="IPR036058">
    <property type="entry name" value="Kazal_dom_sf"/>
</dbReference>
<name>A0AAU9TG70_EUPED</name>
<dbReference type="EMBL" id="CAKOGL010000003">
    <property type="protein sequence ID" value="CAH2084902.1"/>
    <property type="molecule type" value="Genomic_DNA"/>
</dbReference>
<sequence length="145" mass="16322">MKLQTNKDVDCCLKRWPTTSTSSQYIQECLNSCSSNTIYDPVCGTDGITYKNLESLKCRMTCGFDVNIRQLYACSEALDTTTTHSPKIQPEVLRSCLLLCPTTPEYNPVCGTDNITYYNYGKLVCARICGVDVKLERHSPCSKRH</sequence>
<gene>
    <name evidence="5" type="ORF">EEDITHA_LOCUS1432</name>
</gene>
<reference evidence="5" key="1">
    <citation type="submission" date="2022-03" db="EMBL/GenBank/DDBJ databases">
        <authorList>
            <person name="Tunstrom K."/>
        </authorList>
    </citation>
    <scope>NUCLEOTIDE SEQUENCE</scope>
</reference>
<dbReference type="PANTHER" id="PTHR21179:SF0">
    <property type="entry name" value="SERINE PROTEASE INHIBITOR KAZAL-TYPE 4"/>
    <property type="match status" value="1"/>
</dbReference>
<dbReference type="AlphaFoldDB" id="A0AAU9TG70"/>
<dbReference type="CDD" id="cd00104">
    <property type="entry name" value="KAZAL_FS"/>
    <property type="match status" value="1"/>
</dbReference>
<evidence type="ECO:0000256" key="2">
    <source>
        <dbReference type="ARBA" id="ARBA00022525"/>
    </source>
</evidence>
<keyword evidence="6" id="KW-1185">Reference proteome</keyword>
<dbReference type="GO" id="GO:0005576">
    <property type="term" value="C:extracellular region"/>
    <property type="evidence" value="ECO:0007669"/>
    <property type="project" value="UniProtKB-SubCell"/>
</dbReference>
<dbReference type="PANTHER" id="PTHR21179">
    <property type="entry name" value="SERINE-TYPE ENDOPEPTIDASE INHIBITOR"/>
    <property type="match status" value="1"/>
</dbReference>
<keyword evidence="3" id="KW-1015">Disulfide bond</keyword>
<evidence type="ECO:0000313" key="6">
    <source>
        <dbReference type="Proteomes" id="UP001153954"/>
    </source>
</evidence>
<dbReference type="InterPro" id="IPR039932">
    <property type="entry name" value="Spink4-like"/>
</dbReference>
<dbReference type="InterPro" id="IPR002350">
    <property type="entry name" value="Kazal_dom"/>
</dbReference>